<organism evidence="1 2">
    <name type="scientific">Xylocopilactobacillus apicola</name>
    <dbReference type="NCBI Taxonomy" id="2932184"/>
    <lineage>
        <taxon>Bacteria</taxon>
        <taxon>Bacillati</taxon>
        <taxon>Bacillota</taxon>
        <taxon>Bacilli</taxon>
        <taxon>Lactobacillales</taxon>
        <taxon>Lactobacillaceae</taxon>
        <taxon>Xylocopilactobacillus</taxon>
    </lineage>
</organism>
<evidence type="ECO:0000313" key="2">
    <source>
        <dbReference type="Proteomes" id="UP001321861"/>
    </source>
</evidence>
<dbReference type="AlphaFoldDB" id="A0AAU9DAX8"/>
<name>A0AAU9DAX8_9LACO</name>
<sequence>MRSVGYDDEAAYHQREIQNRKNLQLIMHARVLENEGELKKAAKILLSIDPNTFKLYQRIAINLRKQKDYLTDYEPNGNERQKIEERLTTAEKLLAKEMEAVT</sequence>
<evidence type="ECO:0000313" key="1">
    <source>
        <dbReference type="EMBL" id="BDR59570.1"/>
    </source>
</evidence>
<evidence type="ECO:0008006" key="3">
    <source>
        <dbReference type="Google" id="ProtNLM"/>
    </source>
</evidence>
<dbReference type="Proteomes" id="UP001321861">
    <property type="component" value="Chromosome"/>
</dbReference>
<dbReference type="KEGG" id="xap:XA3_20110"/>
<reference evidence="1 2" key="1">
    <citation type="journal article" date="2023" name="Microbiol. Spectr.">
        <title>Symbiosis of Carpenter Bees with Uncharacterized Lactic Acid Bacteria Showing NAD Auxotrophy.</title>
        <authorList>
            <person name="Kawasaki S."/>
            <person name="Ozawa K."/>
            <person name="Mori T."/>
            <person name="Yamamoto A."/>
            <person name="Ito M."/>
            <person name="Ohkuma M."/>
            <person name="Sakamoto M."/>
            <person name="Matsutani M."/>
        </authorList>
    </citation>
    <scope>NUCLEOTIDE SEQUENCE [LARGE SCALE GENOMIC DNA]</scope>
    <source>
        <strain evidence="1 2">XA3</strain>
    </source>
</reference>
<dbReference type="RefSeq" id="WP_317635359.1">
    <property type="nucleotide sequence ID" value="NZ_AP026802.1"/>
</dbReference>
<gene>
    <name evidence="1" type="ORF">XA3_20110</name>
</gene>
<proteinExistence type="predicted"/>
<protein>
    <recommendedName>
        <fullName evidence="3">Tetratricopeptide repeat protein</fullName>
    </recommendedName>
</protein>
<accession>A0AAU9DAX8</accession>
<dbReference type="EMBL" id="AP026802">
    <property type="protein sequence ID" value="BDR59570.1"/>
    <property type="molecule type" value="Genomic_DNA"/>
</dbReference>
<keyword evidence="2" id="KW-1185">Reference proteome</keyword>